<organism evidence="2 3">
    <name type="scientific">Phytophthora rubi</name>
    <dbReference type="NCBI Taxonomy" id="129364"/>
    <lineage>
        <taxon>Eukaryota</taxon>
        <taxon>Sar</taxon>
        <taxon>Stramenopiles</taxon>
        <taxon>Oomycota</taxon>
        <taxon>Peronosporomycetes</taxon>
        <taxon>Peronosporales</taxon>
        <taxon>Peronosporaceae</taxon>
        <taxon>Phytophthora</taxon>
    </lineage>
</organism>
<evidence type="ECO:0008006" key="4">
    <source>
        <dbReference type="Google" id="ProtNLM"/>
    </source>
</evidence>
<reference evidence="2 3" key="1">
    <citation type="submission" date="2018-08" db="EMBL/GenBank/DDBJ databases">
        <title>Genomic investigation of the strawberry pathogen Phytophthora fragariae indicates pathogenicity is determined by transcriptional variation in three key races.</title>
        <authorList>
            <person name="Adams T.M."/>
            <person name="Armitage A.D."/>
            <person name="Sobczyk M.K."/>
            <person name="Bates H.J."/>
            <person name="Dunwell J.M."/>
            <person name="Nellist C.F."/>
            <person name="Harrison R.J."/>
        </authorList>
    </citation>
    <scope>NUCLEOTIDE SEQUENCE [LARGE SCALE GENOMIC DNA]</scope>
    <source>
        <strain evidence="2 3">SCRP333</strain>
    </source>
</reference>
<evidence type="ECO:0000313" key="3">
    <source>
        <dbReference type="Proteomes" id="UP000434957"/>
    </source>
</evidence>
<proteinExistence type="predicted"/>
<feature type="signal peptide" evidence="1">
    <location>
        <begin position="1"/>
        <end position="23"/>
    </location>
</feature>
<dbReference type="AlphaFoldDB" id="A0A6A4BMD7"/>
<protein>
    <recommendedName>
        <fullName evidence="4">RxLR effector protein</fullName>
    </recommendedName>
</protein>
<sequence>MIAIVSLILNTVLYSSSMTTTSAACTHWKVCVAYWFLLVPGVKHCRKSSASGSTNRT</sequence>
<evidence type="ECO:0000256" key="1">
    <source>
        <dbReference type="SAM" id="SignalP"/>
    </source>
</evidence>
<keyword evidence="1" id="KW-0732">Signal</keyword>
<evidence type="ECO:0000313" key="2">
    <source>
        <dbReference type="EMBL" id="KAE9273013.1"/>
    </source>
</evidence>
<feature type="chain" id="PRO_5025373846" description="RxLR effector protein" evidence="1">
    <location>
        <begin position="24"/>
        <end position="57"/>
    </location>
</feature>
<keyword evidence="3" id="KW-1185">Reference proteome</keyword>
<comment type="caution">
    <text evidence="2">The sequence shown here is derived from an EMBL/GenBank/DDBJ whole genome shotgun (WGS) entry which is preliminary data.</text>
</comment>
<accession>A0A6A4BMD7</accession>
<dbReference type="Proteomes" id="UP000434957">
    <property type="component" value="Unassembled WGS sequence"/>
</dbReference>
<gene>
    <name evidence="2" type="ORF">PR003_g30030</name>
</gene>
<dbReference type="EMBL" id="QXFT01005356">
    <property type="protein sequence ID" value="KAE9273013.1"/>
    <property type="molecule type" value="Genomic_DNA"/>
</dbReference>
<name>A0A6A4BMD7_9STRA</name>